<evidence type="ECO:0000313" key="3">
    <source>
        <dbReference type="Proteomes" id="UP001165270"/>
    </source>
</evidence>
<protein>
    <recommendedName>
        <fullName evidence="4">Integral membrane protein</fullName>
    </recommendedName>
</protein>
<proteinExistence type="predicted"/>
<dbReference type="RefSeq" id="WP_242709517.1">
    <property type="nucleotide sequence ID" value="NZ_JALDAX010000004.1"/>
</dbReference>
<evidence type="ECO:0000313" key="2">
    <source>
        <dbReference type="EMBL" id="MCI3240523.1"/>
    </source>
</evidence>
<organism evidence="2 3">
    <name type="scientific">Streptomyces spinosisporus</name>
    <dbReference type="NCBI Taxonomy" id="2927582"/>
    <lineage>
        <taxon>Bacteria</taxon>
        <taxon>Bacillati</taxon>
        <taxon>Actinomycetota</taxon>
        <taxon>Actinomycetes</taxon>
        <taxon>Kitasatosporales</taxon>
        <taxon>Streptomycetaceae</taxon>
        <taxon>Streptomyces</taxon>
    </lineage>
</organism>
<name>A0ABS9XEJ7_9ACTN</name>
<keyword evidence="1" id="KW-0472">Membrane</keyword>
<dbReference type="Proteomes" id="UP001165270">
    <property type="component" value="Unassembled WGS sequence"/>
</dbReference>
<feature type="transmembrane region" description="Helical" evidence="1">
    <location>
        <begin position="162"/>
        <end position="185"/>
    </location>
</feature>
<sequence>MANRTLATAGVLVDGPSELRPWRRVLTGLALIAVSCVAVLGCRSAFVTWLPREIGRYQDYEAARPCPAGAPAHAYEDCVRTVRFTVTDVHAGAGTKGDHSATVTGSPFWNGTVDFGDWDPLLTALHKGDRVTGTVWHGSVMTLAKGDARQSSIDEPRDEPQMVAVAGTFAALLAVLTFVFGVILLTGVGGPRLQARVRWRPYGMRLLITLFTVCFAVGLICVWTGVPWWLTPGLSALIVAVAAVVIYHPGPPRTADTGR</sequence>
<keyword evidence="1" id="KW-0812">Transmembrane</keyword>
<comment type="caution">
    <text evidence="2">The sequence shown here is derived from an EMBL/GenBank/DDBJ whole genome shotgun (WGS) entry which is preliminary data.</text>
</comment>
<keyword evidence="1" id="KW-1133">Transmembrane helix</keyword>
<reference evidence="2" key="1">
    <citation type="submission" date="2022-03" db="EMBL/GenBank/DDBJ databases">
        <title>Streptomyces 7R015 and 7R016 isolated from Barleria lupulina in Thailand.</title>
        <authorList>
            <person name="Kanchanasin P."/>
            <person name="Phongsopitanun W."/>
            <person name="Tanasupawat S."/>
        </authorList>
    </citation>
    <scope>NUCLEOTIDE SEQUENCE</scope>
    <source>
        <strain evidence="2">7R016</strain>
    </source>
</reference>
<gene>
    <name evidence="2" type="ORF">MQN93_12390</name>
</gene>
<feature type="transmembrane region" description="Helical" evidence="1">
    <location>
        <begin position="25"/>
        <end position="46"/>
    </location>
</feature>
<feature type="transmembrane region" description="Helical" evidence="1">
    <location>
        <begin position="232"/>
        <end position="250"/>
    </location>
</feature>
<dbReference type="EMBL" id="JALDAX010000004">
    <property type="protein sequence ID" value="MCI3240523.1"/>
    <property type="molecule type" value="Genomic_DNA"/>
</dbReference>
<feature type="transmembrane region" description="Helical" evidence="1">
    <location>
        <begin position="206"/>
        <end position="226"/>
    </location>
</feature>
<accession>A0ABS9XEJ7</accession>
<evidence type="ECO:0008006" key="4">
    <source>
        <dbReference type="Google" id="ProtNLM"/>
    </source>
</evidence>
<evidence type="ECO:0000256" key="1">
    <source>
        <dbReference type="SAM" id="Phobius"/>
    </source>
</evidence>
<keyword evidence="3" id="KW-1185">Reference proteome</keyword>